<dbReference type="InterPro" id="IPR036259">
    <property type="entry name" value="MFS_trans_sf"/>
</dbReference>
<feature type="transmembrane region" description="Helical" evidence="8">
    <location>
        <begin position="282"/>
        <end position="304"/>
    </location>
</feature>
<protein>
    <recommendedName>
        <fullName evidence="9">Major facilitator superfamily (MFS) profile domain-containing protein</fullName>
    </recommendedName>
</protein>
<evidence type="ECO:0000256" key="6">
    <source>
        <dbReference type="ARBA" id="ARBA00023136"/>
    </source>
</evidence>
<feature type="transmembrane region" description="Helical" evidence="8">
    <location>
        <begin position="156"/>
        <end position="181"/>
    </location>
</feature>
<dbReference type="PANTHER" id="PTHR23501">
    <property type="entry name" value="MAJOR FACILITATOR SUPERFAMILY"/>
    <property type="match status" value="1"/>
</dbReference>
<proteinExistence type="inferred from homology"/>
<feature type="compositionally biased region" description="Basic and acidic residues" evidence="7">
    <location>
        <begin position="71"/>
        <end position="97"/>
    </location>
</feature>
<name>A0AAX4JPF4_9TREE</name>
<feature type="transmembrane region" description="Helical" evidence="8">
    <location>
        <begin position="620"/>
        <end position="639"/>
    </location>
</feature>
<feature type="transmembrane region" description="Helical" evidence="8">
    <location>
        <begin position="249"/>
        <end position="270"/>
    </location>
</feature>
<feature type="transmembrane region" description="Helical" evidence="8">
    <location>
        <begin position="350"/>
        <end position="369"/>
    </location>
</feature>
<dbReference type="GO" id="GO:0005886">
    <property type="term" value="C:plasma membrane"/>
    <property type="evidence" value="ECO:0007669"/>
    <property type="project" value="TreeGrafter"/>
</dbReference>
<dbReference type="AlphaFoldDB" id="A0AAX4JPF4"/>
<dbReference type="CDD" id="cd17502">
    <property type="entry name" value="MFS_Azr1_MDR_like"/>
    <property type="match status" value="1"/>
</dbReference>
<feature type="transmembrane region" description="Helical" evidence="8">
    <location>
        <begin position="513"/>
        <end position="534"/>
    </location>
</feature>
<evidence type="ECO:0000256" key="5">
    <source>
        <dbReference type="ARBA" id="ARBA00022989"/>
    </source>
</evidence>
<dbReference type="RefSeq" id="XP_066073101.1">
    <property type="nucleotide sequence ID" value="XM_066217004.1"/>
</dbReference>
<reference evidence="10 11" key="1">
    <citation type="submission" date="2024-01" db="EMBL/GenBank/DDBJ databases">
        <title>Comparative genomics of Cryptococcus and Kwoniella reveals pathogenesis evolution and contrasting modes of karyotype evolution via chromosome fusion or intercentromeric recombination.</title>
        <authorList>
            <person name="Coelho M.A."/>
            <person name="David-Palma M."/>
            <person name="Shea T."/>
            <person name="Bowers K."/>
            <person name="McGinley-Smith S."/>
            <person name="Mohammad A.W."/>
            <person name="Gnirke A."/>
            <person name="Yurkov A.M."/>
            <person name="Nowrousian M."/>
            <person name="Sun S."/>
            <person name="Cuomo C.A."/>
            <person name="Heitman J."/>
        </authorList>
    </citation>
    <scope>NUCLEOTIDE SEQUENCE [LARGE SCALE GENOMIC DNA]</scope>
    <source>
        <strain evidence="10 11">CBS 6074</strain>
    </source>
</reference>
<evidence type="ECO:0000313" key="11">
    <source>
        <dbReference type="Proteomes" id="UP001355207"/>
    </source>
</evidence>
<dbReference type="GO" id="GO:0012505">
    <property type="term" value="C:endomembrane system"/>
    <property type="evidence" value="ECO:0007669"/>
    <property type="project" value="UniProtKB-SubCell"/>
</dbReference>
<evidence type="ECO:0000259" key="9">
    <source>
        <dbReference type="PROSITE" id="PS50850"/>
    </source>
</evidence>
<dbReference type="Pfam" id="PF07690">
    <property type="entry name" value="MFS_1"/>
    <property type="match status" value="1"/>
</dbReference>
<feature type="transmembrane region" description="Helical" evidence="8">
    <location>
        <begin position="316"/>
        <end position="334"/>
    </location>
</feature>
<dbReference type="PRINTS" id="PR01036">
    <property type="entry name" value="TCRTETB"/>
</dbReference>
<evidence type="ECO:0000256" key="8">
    <source>
        <dbReference type="SAM" id="Phobius"/>
    </source>
</evidence>
<gene>
    <name evidence="10" type="ORF">L201_001211</name>
</gene>
<dbReference type="PANTHER" id="PTHR23501:SF189">
    <property type="entry name" value="DRUG TRANSPORTER, PUTATIVE (AFU_ORTHOLOGUE AFUA_4G03920)-RELATED"/>
    <property type="match status" value="1"/>
</dbReference>
<evidence type="ECO:0000256" key="7">
    <source>
        <dbReference type="SAM" id="MobiDB-lite"/>
    </source>
</evidence>
<feature type="region of interest" description="Disordered" evidence="7">
    <location>
        <begin position="663"/>
        <end position="724"/>
    </location>
</feature>
<feature type="transmembrane region" description="Helical" evidence="8">
    <location>
        <begin position="419"/>
        <end position="439"/>
    </location>
</feature>
<accession>A0AAX4JPF4</accession>
<dbReference type="FunFam" id="1.20.1720.10:FF:000013">
    <property type="entry name" value="Related to multidrug resistance proteins"/>
    <property type="match status" value="1"/>
</dbReference>
<keyword evidence="6 8" id="KW-0472">Membrane</keyword>
<organism evidence="10 11">
    <name type="scientific">Kwoniella dendrophila CBS 6074</name>
    <dbReference type="NCBI Taxonomy" id="1295534"/>
    <lineage>
        <taxon>Eukaryota</taxon>
        <taxon>Fungi</taxon>
        <taxon>Dikarya</taxon>
        <taxon>Basidiomycota</taxon>
        <taxon>Agaricomycotina</taxon>
        <taxon>Tremellomycetes</taxon>
        <taxon>Tremellales</taxon>
        <taxon>Cryptococcaceae</taxon>
        <taxon>Kwoniella</taxon>
    </lineage>
</organism>
<dbReference type="Gene3D" id="1.20.1250.20">
    <property type="entry name" value="MFS general substrate transporter like domains"/>
    <property type="match status" value="1"/>
</dbReference>
<feature type="domain" description="Major facilitator superfamily (MFS) profile" evidence="9">
    <location>
        <begin position="159"/>
        <end position="643"/>
    </location>
</feature>
<keyword evidence="11" id="KW-1185">Reference proteome</keyword>
<dbReference type="GO" id="GO:0022857">
    <property type="term" value="F:transmembrane transporter activity"/>
    <property type="evidence" value="ECO:0007669"/>
    <property type="project" value="InterPro"/>
</dbReference>
<dbReference type="SUPFAM" id="SSF103473">
    <property type="entry name" value="MFS general substrate transporter"/>
    <property type="match status" value="1"/>
</dbReference>
<dbReference type="PROSITE" id="PS50850">
    <property type="entry name" value="MFS"/>
    <property type="match status" value="1"/>
</dbReference>
<dbReference type="GeneID" id="91091883"/>
<dbReference type="InterPro" id="IPR011701">
    <property type="entry name" value="MFS"/>
</dbReference>
<feature type="region of interest" description="Disordered" evidence="7">
    <location>
        <begin position="70"/>
        <end position="139"/>
    </location>
</feature>
<evidence type="ECO:0000256" key="2">
    <source>
        <dbReference type="ARBA" id="ARBA00008335"/>
    </source>
</evidence>
<dbReference type="Proteomes" id="UP001355207">
    <property type="component" value="Chromosome 1"/>
</dbReference>
<feature type="transmembrane region" description="Helical" evidence="8">
    <location>
        <begin position="451"/>
        <end position="475"/>
    </location>
</feature>
<feature type="compositionally biased region" description="Basic and acidic residues" evidence="7">
    <location>
        <begin position="671"/>
        <end position="715"/>
    </location>
</feature>
<dbReference type="InterPro" id="IPR020846">
    <property type="entry name" value="MFS_dom"/>
</dbReference>
<keyword evidence="5 8" id="KW-1133">Transmembrane helix</keyword>
<evidence type="ECO:0000256" key="1">
    <source>
        <dbReference type="ARBA" id="ARBA00004127"/>
    </source>
</evidence>
<dbReference type="EMBL" id="CP144098">
    <property type="protein sequence ID" value="WWC86338.1"/>
    <property type="molecule type" value="Genomic_DNA"/>
</dbReference>
<evidence type="ECO:0000313" key="10">
    <source>
        <dbReference type="EMBL" id="WWC86338.1"/>
    </source>
</evidence>
<feature type="compositionally biased region" description="Polar residues" evidence="7">
    <location>
        <begin position="29"/>
        <end position="43"/>
    </location>
</feature>
<feature type="region of interest" description="Disordered" evidence="7">
    <location>
        <begin position="1"/>
        <end position="52"/>
    </location>
</feature>
<feature type="transmembrane region" description="Helical" evidence="8">
    <location>
        <begin position="375"/>
        <end position="398"/>
    </location>
</feature>
<keyword evidence="4 8" id="KW-0812">Transmembrane</keyword>
<comment type="similarity">
    <text evidence="2">Belongs to the major facilitator superfamily.</text>
</comment>
<feature type="transmembrane region" description="Helical" evidence="8">
    <location>
        <begin position="223"/>
        <end position="243"/>
    </location>
</feature>
<feature type="transmembrane region" description="Helical" evidence="8">
    <location>
        <begin position="482"/>
        <end position="501"/>
    </location>
</feature>
<evidence type="ECO:0000256" key="4">
    <source>
        <dbReference type="ARBA" id="ARBA00022692"/>
    </source>
</evidence>
<keyword evidence="3" id="KW-0813">Transport</keyword>
<comment type="subcellular location">
    <subcellularLocation>
        <location evidence="1">Endomembrane system</location>
        <topology evidence="1">Multi-pass membrane protein</topology>
    </subcellularLocation>
</comment>
<sequence length="724" mass="78433">MAESNSGINAIPVLSRPAAPLPTRKSTRRSTISNSPQIDSNPLTRIPTAGSIHTRNALRRMATHETGGFIEEDHHSDDEDDGGLHTHDEHEHEHDGSPSHSRRNSNNHSSNAAKEDSQIIDEEKNIEGKKSKTSRFGKKKEVELQDQTNLLPVKQVIAVFAGLTCALFCSLLDQTIVTTALPTLGKAFNRADISSWVGTAYLLTSTAAQPIYGRVSDIFGRKFTLLACLFIFLMGSLACALAQSMIQLIIFRAIQGIGGGGILTLAMIIISDVVSIKERGKYQGITGVVVALANSCGPILGGVFTEKASWRWCFYINLPLTSLAMVIIIFLLPLRRVRGSMWGKIKKLDFYGSILTLAWASLVLIALSWGGSQYAWSSAGVLAPLLIGIALLAAFIFVEWKVVSLPLMPLHIFKNGSVAACYITTLANGMAFYGTLYYLPQYFQVVKEVSAIRSGVLTLPLMLVQTCTAFIAGILQSKTGDYWYNLVFGFGIWTIGLGLLSSINENTSEAKLAIYQIITGIGAGQTFQTSLVAIQSGVQRKDMATATGLRNFGRMLGGTISLAVGNAIINNRVKSELNGILSSSQFDTILADPTQLKSIGLSAEQINSVIHAYSKGINGIFYFTTPVIGISFFITIFFVKNVKLKKSEDEAVKKAEAKAWIDSKKAKKAAKKGDHDHHGSDEDDTSSHHDAEAEVADVKEEIKEELKDAGKKEAEGLAGPESKA</sequence>
<dbReference type="Gene3D" id="1.20.1720.10">
    <property type="entry name" value="Multidrug resistance protein D"/>
    <property type="match status" value="1"/>
</dbReference>
<evidence type="ECO:0000256" key="3">
    <source>
        <dbReference type="ARBA" id="ARBA00022448"/>
    </source>
</evidence>
<feature type="compositionally biased region" description="Basic and acidic residues" evidence="7">
    <location>
        <begin position="113"/>
        <end position="130"/>
    </location>
</feature>